<dbReference type="InterPro" id="IPR001539">
    <property type="entry name" value="Peptidase_U32"/>
</dbReference>
<organism evidence="1 2">
    <name type="scientific">Ferrimonas sediminum</name>
    <dbReference type="NCBI Taxonomy" id="718193"/>
    <lineage>
        <taxon>Bacteria</taxon>
        <taxon>Pseudomonadati</taxon>
        <taxon>Pseudomonadota</taxon>
        <taxon>Gammaproteobacteria</taxon>
        <taxon>Alteromonadales</taxon>
        <taxon>Ferrimonadaceae</taxon>
        <taxon>Ferrimonas</taxon>
    </lineage>
</organism>
<dbReference type="PANTHER" id="PTHR30217:SF3">
    <property type="entry name" value="UBIQUINONE BIOSYNTHESIS PROTEIN UBIU"/>
    <property type="match status" value="1"/>
</dbReference>
<dbReference type="GO" id="GO:0006508">
    <property type="term" value="P:proteolysis"/>
    <property type="evidence" value="ECO:0007669"/>
    <property type="project" value="UniProtKB-KW"/>
</dbReference>
<accession>A0A1G8LPK4</accession>
<proteinExistence type="predicted"/>
<dbReference type="PANTHER" id="PTHR30217">
    <property type="entry name" value="PEPTIDASE U32 FAMILY"/>
    <property type="match status" value="1"/>
</dbReference>
<dbReference type="PROSITE" id="PS01276">
    <property type="entry name" value="PEPTIDASE_U32"/>
    <property type="match status" value="1"/>
</dbReference>
<sequence>MELLAPVANLAALDNALDAGADAVYVGLKNDTNARSFAGINFTADELQQASERCHQRGKVLMVAINTFPQPGQEQRWQQAVCTAAEAGADALIMADPGLLAFAACHYPDTERHLSVQASAANLPTLKLFHEQFGITRAVLPRVLDIDTVEAICADSPVEIEVFAGGSLCVMAEGRCQLSHYASGHSPNSGGACSPGALVSWETQNHSRDVRLNGHLLDRVAPNEPGGYPTVCKGQFVVDGKALYPISRPCSLSTLPLLPRFGRAGVAALKLEGRQRSPYYTRQVTQIWRQAIDRWRHDPDGYRSDPHWQGQLKQLAEGSLITTGAYLGSWH</sequence>
<dbReference type="RefSeq" id="WP_090361762.1">
    <property type="nucleotide sequence ID" value="NZ_FNEM01000002.1"/>
</dbReference>
<keyword evidence="1" id="KW-0378">Hydrolase</keyword>
<protein>
    <submittedName>
        <fullName evidence="1">Putative protease</fullName>
    </submittedName>
</protein>
<keyword evidence="1" id="KW-0645">Protease</keyword>
<gene>
    <name evidence="1" type="ORF">SAMN04488540_102130</name>
</gene>
<dbReference type="Pfam" id="PF01136">
    <property type="entry name" value="Peptidase_U32"/>
    <property type="match status" value="1"/>
</dbReference>
<keyword evidence="2" id="KW-1185">Reference proteome</keyword>
<evidence type="ECO:0000313" key="1">
    <source>
        <dbReference type="EMBL" id="SDI57586.1"/>
    </source>
</evidence>
<dbReference type="EMBL" id="FNEM01000002">
    <property type="protein sequence ID" value="SDI57586.1"/>
    <property type="molecule type" value="Genomic_DNA"/>
</dbReference>
<reference evidence="2" key="1">
    <citation type="submission" date="2016-10" db="EMBL/GenBank/DDBJ databases">
        <authorList>
            <person name="Varghese N."/>
            <person name="Submissions S."/>
        </authorList>
    </citation>
    <scope>NUCLEOTIDE SEQUENCE [LARGE SCALE GENOMIC DNA]</scope>
    <source>
        <strain evidence="2">DSM 23317</strain>
    </source>
</reference>
<name>A0A1G8LPK4_9GAMM</name>
<dbReference type="Proteomes" id="UP000199527">
    <property type="component" value="Unassembled WGS sequence"/>
</dbReference>
<dbReference type="AlphaFoldDB" id="A0A1G8LPK4"/>
<evidence type="ECO:0000313" key="2">
    <source>
        <dbReference type="Proteomes" id="UP000199527"/>
    </source>
</evidence>
<dbReference type="OrthoDB" id="9807498at2"/>
<dbReference type="InterPro" id="IPR051454">
    <property type="entry name" value="RNA/ubiquinone_mod_enzymes"/>
</dbReference>
<dbReference type="GO" id="GO:0008233">
    <property type="term" value="F:peptidase activity"/>
    <property type="evidence" value="ECO:0007669"/>
    <property type="project" value="UniProtKB-KW"/>
</dbReference>